<dbReference type="PROSITE" id="PS01124">
    <property type="entry name" value="HTH_ARAC_FAMILY_2"/>
    <property type="match status" value="1"/>
</dbReference>
<feature type="region of interest" description="Disordered" evidence="5">
    <location>
        <begin position="254"/>
        <end position="297"/>
    </location>
</feature>
<dbReference type="Pfam" id="PF12833">
    <property type="entry name" value="HTH_18"/>
    <property type="match status" value="1"/>
</dbReference>
<dbReference type="KEGG" id="dma:DMR_35180"/>
<feature type="region of interest" description="Disordered" evidence="5">
    <location>
        <begin position="314"/>
        <end position="350"/>
    </location>
</feature>
<evidence type="ECO:0000256" key="4">
    <source>
        <dbReference type="ARBA" id="ARBA00023163"/>
    </source>
</evidence>
<evidence type="ECO:0000259" key="6">
    <source>
        <dbReference type="PROSITE" id="PS01124"/>
    </source>
</evidence>
<evidence type="ECO:0000256" key="5">
    <source>
        <dbReference type="SAM" id="MobiDB-lite"/>
    </source>
</evidence>
<dbReference type="RefSeq" id="WP_015862154.1">
    <property type="nucleotide sequence ID" value="NC_012796.1"/>
</dbReference>
<evidence type="ECO:0000313" key="8">
    <source>
        <dbReference type="Proteomes" id="UP000009071"/>
    </source>
</evidence>
<evidence type="ECO:0000256" key="1">
    <source>
        <dbReference type="ARBA" id="ARBA00022491"/>
    </source>
</evidence>
<dbReference type="Proteomes" id="UP000009071">
    <property type="component" value="Chromosome"/>
</dbReference>
<sequence length="350" mass="37630">MPRERTPPQLTQLPRLVFGRSEALPAASLARAHSHPFGQLSYAGEGVIEVTTPVSSHVAPPRRAVWVPPGLLHEVTTTRPAAMRSLYIRADQTIFCPPRCLVLRVTRLARELILAAAALPPAYDEDGSAGRLARVLLDQLAGLPEADLSLPWPADPALAALCRELRDAPDDGRDMDALARQAGMSGRTLARRFEAQTGLRFGAWRRRQRLLAALGRLEAGDNVTTAALESGYASVSAFVAAFRDMFGATPGAFLRQREGEKEEKEDERKNASAAGGLRPPDPPNGGRFKGGSTRISALSAGKLKSPLVTLDGKRRYSGGLWRDGRPGPPYGLTGDRETGKVTRPADRAGP</sequence>
<dbReference type="CDD" id="cd06124">
    <property type="entry name" value="cupin_NimR-like_N"/>
    <property type="match status" value="1"/>
</dbReference>
<dbReference type="EMBL" id="AP010904">
    <property type="protein sequence ID" value="BAH77009.1"/>
    <property type="molecule type" value="Genomic_DNA"/>
</dbReference>
<dbReference type="eggNOG" id="COG2207">
    <property type="taxonomic scope" value="Bacteria"/>
</dbReference>
<feature type="compositionally biased region" description="Basic and acidic residues" evidence="5">
    <location>
        <begin position="334"/>
        <end position="350"/>
    </location>
</feature>
<organism evidence="7 8">
    <name type="scientific">Solidesulfovibrio magneticus (strain ATCC 700980 / DSM 13731 / RS-1)</name>
    <name type="common">Desulfovibrio magneticus</name>
    <dbReference type="NCBI Taxonomy" id="573370"/>
    <lineage>
        <taxon>Bacteria</taxon>
        <taxon>Pseudomonadati</taxon>
        <taxon>Thermodesulfobacteriota</taxon>
        <taxon>Desulfovibrionia</taxon>
        <taxon>Desulfovibrionales</taxon>
        <taxon>Desulfovibrionaceae</taxon>
        <taxon>Solidesulfovibrio</taxon>
    </lineage>
</organism>
<dbReference type="InterPro" id="IPR009057">
    <property type="entry name" value="Homeodomain-like_sf"/>
</dbReference>
<keyword evidence="4" id="KW-0804">Transcription</keyword>
<keyword evidence="3" id="KW-0238">DNA-binding</keyword>
<dbReference type="GO" id="GO:0043565">
    <property type="term" value="F:sequence-specific DNA binding"/>
    <property type="evidence" value="ECO:0007669"/>
    <property type="project" value="InterPro"/>
</dbReference>
<dbReference type="PROSITE" id="PS00041">
    <property type="entry name" value="HTH_ARAC_FAMILY_1"/>
    <property type="match status" value="1"/>
</dbReference>
<dbReference type="InterPro" id="IPR014710">
    <property type="entry name" value="RmlC-like_jellyroll"/>
</dbReference>
<evidence type="ECO:0000256" key="3">
    <source>
        <dbReference type="ARBA" id="ARBA00023125"/>
    </source>
</evidence>
<reference evidence="7 8" key="1">
    <citation type="journal article" date="2009" name="Genome Res.">
        <title>Whole genome sequence of Desulfovibrio magneticus strain RS-1 revealed common gene clusters in magnetotactic bacteria.</title>
        <authorList>
            <person name="Nakazawa H."/>
            <person name="Arakaki A."/>
            <person name="Narita-Yamada S."/>
            <person name="Yashiro I."/>
            <person name="Jinno K."/>
            <person name="Aoki N."/>
            <person name="Tsuruyama A."/>
            <person name="Okamura Y."/>
            <person name="Tanikawa S."/>
            <person name="Fujita N."/>
            <person name="Takeyama H."/>
            <person name="Matsunaga T."/>
        </authorList>
    </citation>
    <scope>NUCLEOTIDE SEQUENCE [LARGE SCALE GENOMIC DNA]</scope>
    <source>
        <strain evidence="8">ATCC 700980 / DSM 13731 / RS-1</strain>
    </source>
</reference>
<accession>C4XL68</accession>
<evidence type="ECO:0000256" key="2">
    <source>
        <dbReference type="ARBA" id="ARBA00023015"/>
    </source>
</evidence>
<proteinExistence type="predicted"/>
<dbReference type="HOGENOM" id="CLU_000445_87_4_7"/>
<dbReference type="PANTHER" id="PTHR11019">
    <property type="entry name" value="HTH-TYPE TRANSCRIPTIONAL REGULATOR NIMR"/>
    <property type="match status" value="1"/>
</dbReference>
<dbReference type="PANTHER" id="PTHR11019:SF159">
    <property type="entry name" value="TRANSCRIPTIONAL REGULATOR-RELATED"/>
    <property type="match status" value="1"/>
</dbReference>
<feature type="compositionally biased region" description="Basic and acidic residues" evidence="5">
    <location>
        <begin position="255"/>
        <end position="270"/>
    </location>
</feature>
<dbReference type="SMART" id="SM00342">
    <property type="entry name" value="HTH_ARAC"/>
    <property type="match status" value="1"/>
</dbReference>
<gene>
    <name evidence="7" type="ordered locus">DMR_35180</name>
</gene>
<dbReference type="Pfam" id="PF02311">
    <property type="entry name" value="AraC_binding"/>
    <property type="match status" value="1"/>
</dbReference>
<keyword evidence="2" id="KW-0805">Transcription regulation</keyword>
<dbReference type="Gene3D" id="2.60.120.10">
    <property type="entry name" value="Jelly Rolls"/>
    <property type="match status" value="1"/>
</dbReference>
<feature type="domain" description="HTH araC/xylS-type" evidence="6">
    <location>
        <begin position="155"/>
        <end position="256"/>
    </location>
</feature>
<name>C4XL68_SOLM1</name>
<dbReference type="InterPro" id="IPR018062">
    <property type="entry name" value="HTH_AraC-typ_CS"/>
</dbReference>
<dbReference type="FunFam" id="1.10.10.60:FF:000132">
    <property type="entry name" value="AraC family transcriptional regulator"/>
    <property type="match status" value="1"/>
</dbReference>
<dbReference type="AlphaFoldDB" id="C4XL68"/>
<dbReference type="InterPro" id="IPR018060">
    <property type="entry name" value="HTH_AraC"/>
</dbReference>
<dbReference type="InterPro" id="IPR003313">
    <property type="entry name" value="AraC-bd"/>
</dbReference>
<dbReference type="SUPFAM" id="SSF51182">
    <property type="entry name" value="RmlC-like cupins"/>
    <property type="match status" value="1"/>
</dbReference>
<protein>
    <submittedName>
        <fullName evidence="7">AraC family transcriptional regulator</fullName>
    </submittedName>
</protein>
<dbReference type="Gene3D" id="1.10.10.60">
    <property type="entry name" value="Homeodomain-like"/>
    <property type="match status" value="1"/>
</dbReference>
<dbReference type="SUPFAM" id="SSF46689">
    <property type="entry name" value="Homeodomain-like"/>
    <property type="match status" value="2"/>
</dbReference>
<evidence type="ECO:0000313" key="7">
    <source>
        <dbReference type="EMBL" id="BAH77009.1"/>
    </source>
</evidence>
<keyword evidence="1" id="KW-0678">Repressor</keyword>
<keyword evidence="8" id="KW-1185">Reference proteome</keyword>
<dbReference type="STRING" id="573370.DMR_35180"/>
<dbReference type="InterPro" id="IPR011051">
    <property type="entry name" value="RmlC_Cupin_sf"/>
</dbReference>
<dbReference type="GO" id="GO:0003700">
    <property type="term" value="F:DNA-binding transcription factor activity"/>
    <property type="evidence" value="ECO:0007669"/>
    <property type="project" value="InterPro"/>
</dbReference>